<dbReference type="GO" id="GO:0051537">
    <property type="term" value="F:2 iron, 2 sulfur cluster binding"/>
    <property type="evidence" value="ECO:0007669"/>
    <property type="project" value="UniProtKB-KW"/>
</dbReference>
<dbReference type="Gene3D" id="3.10.20.30">
    <property type="match status" value="1"/>
</dbReference>
<keyword evidence="10" id="KW-1185">Reference proteome</keyword>
<dbReference type="InterPro" id="IPR012675">
    <property type="entry name" value="Beta-grasp_dom_sf"/>
</dbReference>
<evidence type="ECO:0000256" key="2">
    <source>
        <dbReference type="ARBA" id="ARBA00022714"/>
    </source>
</evidence>
<keyword evidence="6" id="KW-0411">Iron-sulfur</keyword>
<dbReference type="InterPro" id="IPR017927">
    <property type="entry name" value="FAD-bd_FR_type"/>
</dbReference>
<dbReference type="Gene3D" id="2.40.30.10">
    <property type="entry name" value="Translation factors"/>
    <property type="match status" value="1"/>
</dbReference>
<evidence type="ECO:0000256" key="4">
    <source>
        <dbReference type="ARBA" id="ARBA00023002"/>
    </source>
</evidence>
<feature type="domain" description="2Fe-2S ferredoxin-type" evidence="7">
    <location>
        <begin position="229"/>
        <end position="314"/>
    </location>
</feature>
<dbReference type="PRINTS" id="PR00409">
    <property type="entry name" value="PHDIOXRDTASE"/>
</dbReference>
<accession>A0A418SVJ5</accession>
<evidence type="ECO:0000256" key="3">
    <source>
        <dbReference type="ARBA" id="ARBA00022723"/>
    </source>
</evidence>
<dbReference type="SUPFAM" id="SSF63380">
    <property type="entry name" value="Riboflavin synthase domain-like"/>
    <property type="match status" value="1"/>
</dbReference>
<gene>
    <name evidence="9" type="ORF">D3P04_11760</name>
</gene>
<dbReference type="InterPro" id="IPR039261">
    <property type="entry name" value="FNR_nucleotide-bd"/>
</dbReference>
<dbReference type="CDD" id="cd00207">
    <property type="entry name" value="fer2"/>
    <property type="match status" value="1"/>
</dbReference>
<protein>
    <submittedName>
        <fullName evidence="9">Oxidoreductase</fullName>
    </submittedName>
</protein>
<keyword evidence="5" id="KW-0408">Iron</keyword>
<sequence length="314" mass="34918">MDTQRARLTCKTRLSPDTVDFRFELSEGRFTGLEPGAHVDLHLDRDLIRQYSIWNWDHAGKWLNVAVKLEADGRGGSQAMHALSEGTEIEIGSPRNHFTLQETANHITLIAGGIGATPIYAMARYLLNSRADFRVYYLVRSRDYAALDTQFRSLGLEEWYHLHCDDEDGFFDFPTVMQSIPAGGDVYTCGPEPMLQAVLEAGTGLRGGSIHFERFAASADMAHAPNEIFEVELESSGAVYQVAKDQTILEVLRGHGIHVDYGCSEGLCGSCMIDVVSGEIDHRDSVLSPEEQATNEFMCVCVSRARSKRLVLRL</sequence>
<dbReference type="Gene3D" id="3.40.50.80">
    <property type="entry name" value="Nucleotide-binding domain of ferredoxin-NADP reductase (FNR) module"/>
    <property type="match status" value="1"/>
</dbReference>
<dbReference type="Proteomes" id="UP000284202">
    <property type="component" value="Unassembled WGS sequence"/>
</dbReference>
<evidence type="ECO:0000256" key="5">
    <source>
        <dbReference type="ARBA" id="ARBA00023004"/>
    </source>
</evidence>
<name>A0A418SVJ5_9RHOB</name>
<dbReference type="InterPro" id="IPR008333">
    <property type="entry name" value="Cbr1-like_FAD-bd_dom"/>
</dbReference>
<proteinExistence type="predicted"/>
<evidence type="ECO:0000313" key="10">
    <source>
        <dbReference type="Proteomes" id="UP000284202"/>
    </source>
</evidence>
<evidence type="ECO:0000313" key="9">
    <source>
        <dbReference type="EMBL" id="RJE84969.1"/>
    </source>
</evidence>
<evidence type="ECO:0000259" key="7">
    <source>
        <dbReference type="PROSITE" id="PS51085"/>
    </source>
</evidence>
<evidence type="ECO:0000256" key="1">
    <source>
        <dbReference type="ARBA" id="ARBA00022630"/>
    </source>
</evidence>
<evidence type="ECO:0000256" key="6">
    <source>
        <dbReference type="ARBA" id="ARBA00023014"/>
    </source>
</evidence>
<organism evidence="9 10">
    <name type="scientific">Paracoccus onubensis</name>
    <dbReference type="NCBI Taxonomy" id="1675788"/>
    <lineage>
        <taxon>Bacteria</taxon>
        <taxon>Pseudomonadati</taxon>
        <taxon>Pseudomonadota</taxon>
        <taxon>Alphaproteobacteria</taxon>
        <taxon>Rhodobacterales</taxon>
        <taxon>Paracoccaceae</taxon>
        <taxon>Paracoccus</taxon>
    </lineage>
</organism>
<dbReference type="InterPro" id="IPR001041">
    <property type="entry name" value="2Fe-2S_ferredoxin-type"/>
</dbReference>
<dbReference type="OrthoDB" id="9792185at2"/>
<dbReference type="PROSITE" id="PS51085">
    <property type="entry name" value="2FE2S_FER_2"/>
    <property type="match status" value="1"/>
</dbReference>
<keyword evidence="4" id="KW-0560">Oxidoreductase</keyword>
<dbReference type="PANTHER" id="PTHR47354">
    <property type="entry name" value="NADH OXIDOREDUCTASE HCR"/>
    <property type="match status" value="1"/>
</dbReference>
<keyword evidence="3" id="KW-0479">Metal-binding</keyword>
<evidence type="ECO:0000259" key="8">
    <source>
        <dbReference type="PROSITE" id="PS51384"/>
    </source>
</evidence>
<dbReference type="GO" id="GO:0016491">
    <property type="term" value="F:oxidoreductase activity"/>
    <property type="evidence" value="ECO:0007669"/>
    <property type="project" value="UniProtKB-KW"/>
</dbReference>
<dbReference type="EMBL" id="QZCG01000007">
    <property type="protein sequence ID" value="RJE84969.1"/>
    <property type="molecule type" value="Genomic_DNA"/>
</dbReference>
<keyword evidence="1" id="KW-0285">Flavoprotein</keyword>
<dbReference type="InterPro" id="IPR050415">
    <property type="entry name" value="MRET"/>
</dbReference>
<dbReference type="GO" id="GO:0046872">
    <property type="term" value="F:metal ion binding"/>
    <property type="evidence" value="ECO:0007669"/>
    <property type="project" value="UniProtKB-KW"/>
</dbReference>
<dbReference type="PROSITE" id="PS00197">
    <property type="entry name" value="2FE2S_FER_1"/>
    <property type="match status" value="1"/>
</dbReference>
<dbReference type="InterPro" id="IPR006058">
    <property type="entry name" value="2Fe2S_fd_BS"/>
</dbReference>
<keyword evidence="2" id="KW-0001">2Fe-2S</keyword>
<dbReference type="Pfam" id="PF00970">
    <property type="entry name" value="FAD_binding_6"/>
    <property type="match status" value="1"/>
</dbReference>
<dbReference type="PANTHER" id="PTHR47354:SF1">
    <property type="entry name" value="CARNITINE MONOOXYGENASE REDUCTASE SUBUNIT"/>
    <property type="match status" value="1"/>
</dbReference>
<dbReference type="SUPFAM" id="SSF52343">
    <property type="entry name" value="Ferredoxin reductase-like, C-terminal NADP-linked domain"/>
    <property type="match status" value="1"/>
</dbReference>
<feature type="domain" description="FAD-binding FR-type" evidence="8">
    <location>
        <begin position="1"/>
        <end position="101"/>
    </location>
</feature>
<dbReference type="RefSeq" id="WP_119749058.1">
    <property type="nucleotide sequence ID" value="NZ_QZCG01000007.1"/>
</dbReference>
<dbReference type="SUPFAM" id="SSF54292">
    <property type="entry name" value="2Fe-2S ferredoxin-like"/>
    <property type="match status" value="1"/>
</dbReference>
<dbReference type="PROSITE" id="PS51384">
    <property type="entry name" value="FAD_FR"/>
    <property type="match status" value="1"/>
</dbReference>
<dbReference type="InterPro" id="IPR017938">
    <property type="entry name" value="Riboflavin_synthase-like_b-brl"/>
</dbReference>
<dbReference type="CDD" id="cd06185">
    <property type="entry name" value="PDR_like"/>
    <property type="match status" value="1"/>
</dbReference>
<dbReference type="Pfam" id="PF00111">
    <property type="entry name" value="Fer2"/>
    <property type="match status" value="1"/>
</dbReference>
<comment type="caution">
    <text evidence="9">The sequence shown here is derived from an EMBL/GenBank/DDBJ whole genome shotgun (WGS) entry which is preliminary data.</text>
</comment>
<reference evidence="10" key="1">
    <citation type="submission" date="2018-09" db="EMBL/GenBank/DDBJ databases">
        <title>Acidovorax cavernicola nov. sp. isolated from Gruta de las Maravillas (Aracena, Spain).</title>
        <authorList>
            <person name="Jurado V."/>
            <person name="Gutierrez-Patricio S."/>
            <person name="Gonzalez-Pimentel J.L."/>
            <person name="Miller A.Z."/>
            <person name="Laiz L."/>
            <person name="Saiz-Jimenez C."/>
        </authorList>
    </citation>
    <scope>NUCLEOTIDE SEQUENCE [LARGE SCALE GENOMIC DNA]</scope>
    <source>
        <strain evidence="10">1011MAR3C25</strain>
    </source>
</reference>
<dbReference type="AlphaFoldDB" id="A0A418SVJ5"/>
<dbReference type="InterPro" id="IPR036010">
    <property type="entry name" value="2Fe-2S_ferredoxin-like_sf"/>
</dbReference>